<feature type="transmembrane region" description="Helical" evidence="1">
    <location>
        <begin position="43"/>
        <end position="65"/>
    </location>
</feature>
<feature type="transmembrane region" description="Helical" evidence="1">
    <location>
        <begin position="212"/>
        <end position="235"/>
    </location>
</feature>
<accession>A0A284R1D1</accession>
<proteinExistence type="predicted"/>
<keyword evidence="1" id="KW-1133">Transmembrane helix</keyword>
<dbReference type="OrthoDB" id="3186354at2759"/>
<evidence type="ECO:0000313" key="3">
    <source>
        <dbReference type="Proteomes" id="UP000219338"/>
    </source>
</evidence>
<evidence type="ECO:0000313" key="2">
    <source>
        <dbReference type="EMBL" id="SJL02519.1"/>
    </source>
</evidence>
<dbReference type="STRING" id="47428.A0A284R1D1"/>
<dbReference type="AlphaFoldDB" id="A0A284R1D1"/>
<gene>
    <name evidence="2" type="ORF">ARMOST_05850</name>
</gene>
<reference evidence="3" key="1">
    <citation type="journal article" date="2017" name="Nat. Ecol. Evol.">
        <title>Genome expansion and lineage-specific genetic innovations in the forest pathogenic fungi Armillaria.</title>
        <authorList>
            <person name="Sipos G."/>
            <person name="Prasanna A.N."/>
            <person name="Walter M.C."/>
            <person name="O'Connor E."/>
            <person name="Balint B."/>
            <person name="Krizsan K."/>
            <person name="Kiss B."/>
            <person name="Hess J."/>
            <person name="Varga T."/>
            <person name="Slot J."/>
            <person name="Riley R."/>
            <person name="Boka B."/>
            <person name="Rigling D."/>
            <person name="Barry K."/>
            <person name="Lee J."/>
            <person name="Mihaltcheva S."/>
            <person name="LaButti K."/>
            <person name="Lipzen A."/>
            <person name="Waldron R."/>
            <person name="Moloney N.M."/>
            <person name="Sperisen C."/>
            <person name="Kredics L."/>
            <person name="Vagvoelgyi C."/>
            <person name="Patrignani A."/>
            <person name="Fitzpatrick D."/>
            <person name="Nagy I."/>
            <person name="Doyle S."/>
            <person name="Anderson J.B."/>
            <person name="Grigoriev I.V."/>
            <person name="Gueldener U."/>
            <person name="Muensterkoetter M."/>
            <person name="Nagy L.G."/>
        </authorList>
    </citation>
    <scope>NUCLEOTIDE SEQUENCE [LARGE SCALE GENOMIC DNA]</scope>
    <source>
        <strain evidence="3">C18/9</strain>
    </source>
</reference>
<keyword evidence="1" id="KW-0812">Transmembrane</keyword>
<evidence type="ECO:0000256" key="1">
    <source>
        <dbReference type="SAM" id="Phobius"/>
    </source>
</evidence>
<feature type="transmembrane region" description="Helical" evidence="1">
    <location>
        <begin position="95"/>
        <end position="117"/>
    </location>
</feature>
<protein>
    <submittedName>
        <fullName evidence="2">Uncharacterized protein</fullName>
    </submittedName>
</protein>
<dbReference type="Proteomes" id="UP000219338">
    <property type="component" value="Unassembled WGS sequence"/>
</dbReference>
<feature type="transmembrane region" description="Helical" evidence="1">
    <location>
        <begin position="166"/>
        <end position="191"/>
    </location>
</feature>
<dbReference type="OMA" id="FIWSNEL"/>
<keyword evidence="1" id="KW-0472">Membrane</keyword>
<name>A0A284R1D1_ARMOS</name>
<sequence>MIALAPNLAALVGLWCATVLYGVNLILYFCCVHVIMRRRASTSWVLVGGATLQFILSTVHIAAGLRSMIEGFIWSNELSGGSYHYWENMTRAVYILQQAATVTNCLVGDTILIWRLYIIWNKKIFICLFPAPVVLAFGVCGYISIYRLSHLSLLLDVYTVNDILNWLQATWSFSLATQILVTTLIATRIWWVSRQVASDRPSGKQPNMYMTVIWTVVESGAIYAFTATLMLVFFTQRSQVSTVMADALGQISAIVPALIIVRAGLGYSQTGLSTDLRSPSGSKYRSPLQITVDQSVSYDQGFKLPYCNRIDFGPTNVT</sequence>
<feature type="transmembrane region" description="Helical" evidence="1">
    <location>
        <begin position="12"/>
        <end position="36"/>
    </location>
</feature>
<dbReference type="EMBL" id="FUEG01000003">
    <property type="protein sequence ID" value="SJL02519.1"/>
    <property type="molecule type" value="Genomic_DNA"/>
</dbReference>
<keyword evidence="3" id="KW-1185">Reference proteome</keyword>
<feature type="transmembrane region" description="Helical" evidence="1">
    <location>
        <begin position="124"/>
        <end position="146"/>
    </location>
</feature>
<feature type="transmembrane region" description="Helical" evidence="1">
    <location>
        <begin position="247"/>
        <end position="267"/>
    </location>
</feature>
<organism evidence="2 3">
    <name type="scientific">Armillaria ostoyae</name>
    <name type="common">Armillaria root rot fungus</name>
    <dbReference type="NCBI Taxonomy" id="47428"/>
    <lineage>
        <taxon>Eukaryota</taxon>
        <taxon>Fungi</taxon>
        <taxon>Dikarya</taxon>
        <taxon>Basidiomycota</taxon>
        <taxon>Agaricomycotina</taxon>
        <taxon>Agaricomycetes</taxon>
        <taxon>Agaricomycetidae</taxon>
        <taxon>Agaricales</taxon>
        <taxon>Marasmiineae</taxon>
        <taxon>Physalacriaceae</taxon>
        <taxon>Armillaria</taxon>
    </lineage>
</organism>